<dbReference type="CDD" id="cd00207">
    <property type="entry name" value="fer2"/>
    <property type="match status" value="1"/>
</dbReference>
<evidence type="ECO:0000259" key="10">
    <source>
        <dbReference type="PROSITE" id="PS51085"/>
    </source>
</evidence>
<dbReference type="PRINTS" id="PR00410">
    <property type="entry name" value="PHEHYDRXLASE"/>
</dbReference>
<dbReference type="InterPro" id="IPR005302">
    <property type="entry name" value="MoCF_Sase_C"/>
</dbReference>
<evidence type="ECO:0000256" key="2">
    <source>
        <dbReference type="ARBA" id="ARBA00022630"/>
    </source>
</evidence>
<gene>
    <name evidence="13" type="ORF">ELQ93_09100</name>
</gene>
<dbReference type="PROSITE" id="PS00197">
    <property type="entry name" value="2FE2S_FER_1"/>
    <property type="match status" value="1"/>
</dbReference>
<feature type="domain" description="2Fe-2S ferredoxin-type" evidence="10">
    <location>
        <begin position="574"/>
        <end position="655"/>
    </location>
</feature>
<evidence type="ECO:0000259" key="11">
    <source>
        <dbReference type="PROSITE" id="PS51340"/>
    </source>
</evidence>
<dbReference type="InterPro" id="IPR011037">
    <property type="entry name" value="Pyrv_Knase-like_insert_dom_sf"/>
</dbReference>
<dbReference type="Proteomes" id="UP000268291">
    <property type="component" value="Unassembled WGS sequence"/>
</dbReference>
<evidence type="ECO:0000256" key="3">
    <source>
        <dbReference type="ARBA" id="ARBA00022714"/>
    </source>
</evidence>
<dbReference type="Gene3D" id="2.40.30.10">
    <property type="entry name" value="Translation factors"/>
    <property type="match status" value="1"/>
</dbReference>
<feature type="domain" description="FAD-binding FR-type" evidence="12">
    <location>
        <begin position="319"/>
        <end position="418"/>
    </location>
</feature>
<keyword evidence="4" id="KW-0479">Metal-binding</keyword>
<keyword evidence="7" id="KW-0408">Iron</keyword>
<dbReference type="SUPFAM" id="SSF54292">
    <property type="entry name" value="2Fe-2S ferredoxin-like"/>
    <property type="match status" value="1"/>
</dbReference>
<keyword evidence="6" id="KW-0560">Oxidoreductase</keyword>
<comment type="cofactor">
    <cofactor evidence="1">
        <name>FAD</name>
        <dbReference type="ChEBI" id="CHEBI:57692"/>
    </cofactor>
</comment>
<sequence>MSCGAQRLRRWTAPSDLHSDRLPRSRGDPARFHGRGEGDTMSAPRIASITRYPVKGLPGVTADAAVALQPGRGLRWDRSHAIENGRVRIDDPAAWNSRDGYFHVARHEEIVRFGMALDDAEGDRPTLTVTAPDGRSAGAALGDATRSDSALGTLLRDTLPSGPFGSPRLIRTDATGLWDWPDAHVSFINLATVRALAEAAGEHVDPRRFRGNVLIDGLAAWGELALLGRRFRIGTAVLEFFQPTDRCRATTIDPVRGVSDLNVPGLLASRFGHMYCGVYARVVSEGEMRADDVIVPIDEARSGAATETVATPTVVGEAEWPRTGRIVSREPAGARSESFWIEDPSGLLGAARPGQHLRVHLADQHAPSWRSYTISATAPDRARITVRRDGRISSALHDGFTAETDLVVTGPFGDVTLDRAEERDVVLVSAGSGITPSVAMLRALAADADPRRVRVLHVERTAADLALWDEVTAACSSLPDARASLHLSRSVEGATADGARVGRPSAEDVLSTIDDLDPDDVDVYVCGPALLTSEVRAVLHGAGVSTEHVHAEVFYSPTTAELTAPREPSSEGPHRITAGRRRFTWTAGAGSILDTVEGAGQDWPNGCRVGACGTCVRTLVSGEVEYLVDPIVPPPTGSVLVCCSAPVGDVEIDEP</sequence>
<dbReference type="InterPro" id="IPR001041">
    <property type="entry name" value="2Fe-2S_ferredoxin-type"/>
</dbReference>
<dbReference type="EMBL" id="RZGY01000001">
    <property type="protein sequence ID" value="RUQ87073.1"/>
    <property type="molecule type" value="Genomic_DNA"/>
</dbReference>
<evidence type="ECO:0000256" key="5">
    <source>
        <dbReference type="ARBA" id="ARBA00022827"/>
    </source>
</evidence>
<evidence type="ECO:0000256" key="8">
    <source>
        <dbReference type="ARBA" id="ARBA00023014"/>
    </source>
</evidence>
<feature type="region of interest" description="Disordered" evidence="9">
    <location>
        <begin position="1"/>
        <end position="41"/>
    </location>
</feature>
<keyword evidence="8" id="KW-0411">Iron-sulfur</keyword>
<dbReference type="InterPro" id="IPR039261">
    <property type="entry name" value="FNR_nucleotide-bd"/>
</dbReference>
<evidence type="ECO:0000256" key="7">
    <source>
        <dbReference type="ARBA" id="ARBA00023004"/>
    </source>
</evidence>
<dbReference type="InterPro" id="IPR012675">
    <property type="entry name" value="Beta-grasp_dom_sf"/>
</dbReference>
<evidence type="ECO:0000256" key="9">
    <source>
        <dbReference type="SAM" id="MobiDB-lite"/>
    </source>
</evidence>
<evidence type="ECO:0000256" key="4">
    <source>
        <dbReference type="ARBA" id="ARBA00022723"/>
    </source>
</evidence>
<dbReference type="PROSITE" id="PS51085">
    <property type="entry name" value="2FE2S_FER_2"/>
    <property type="match status" value="1"/>
</dbReference>
<keyword evidence="5" id="KW-0274">FAD</keyword>
<dbReference type="Gene3D" id="2.40.33.20">
    <property type="entry name" value="PK beta-barrel domain-like"/>
    <property type="match status" value="1"/>
</dbReference>
<dbReference type="Pfam" id="PF03473">
    <property type="entry name" value="MOSC"/>
    <property type="match status" value="1"/>
</dbReference>
<dbReference type="PANTHER" id="PTHR47354">
    <property type="entry name" value="NADH OXIDOREDUCTASE HCR"/>
    <property type="match status" value="1"/>
</dbReference>
<protein>
    <submittedName>
        <fullName evidence="13">MOSC domain-containing protein</fullName>
    </submittedName>
</protein>
<keyword evidence="3" id="KW-0001">2Fe-2S</keyword>
<dbReference type="PANTHER" id="PTHR47354:SF6">
    <property type="entry name" value="NADH OXIDOREDUCTASE HCR"/>
    <property type="match status" value="1"/>
</dbReference>
<dbReference type="PROSITE" id="PS51384">
    <property type="entry name" value="FAD_FR"/>
    <property type="match status" value="1"/>
</dbReference>
<dbReference type="InterPro" id="IPR006058">
    <property type="entry name" value="2Fe2S_fd_BS"/>
</dbReference>
<evidence type="ECO:0000313" key="14">
    <source>
        <dbReference type="Proteomes" id="UP000268291"/>
    </source>
</evidence>
<evidence type="ECO:0000259" key="12">
    <source>
        <dbReference type="PROSITE" id="PS51384"/>
    </source>
</evidence>
<dbReference type="InterPro" id="IPR036010">
    <property type="entry name" value="2Fe-2S_ferredoxin-like_sf"/>
</dbReference>
<dbReference type="PROSITE" id="PS51340">
    <property type="entry name" value="MOSC"/>
    <property type="match status" value="1"/>
</dbReference>
<comment type="caution">
    <text evidence="13">The sequence shown here is derived from an EMBL/GenBank/DDBJ whole genome shotgun (WGS) entry which is preliminary data.</text>
</comment>
<evidence type="ECO:0000256" key="1">
    <source>
        <dbReference type="ARBA" id="ARBA00001974"/>
    </source>
</evidence>
<proteinExistence type="predicted"/>
<dbReference type="Pfam" id="PF00111">
    <property type="entry name" value="Fer2"/>
    <property type="match status" value="1"/>
</dbReference>
<dbReference type="Gene3D" id="3.40.50.80">
    <property type="entry name" value="Nucleotide-binding domain of ferredoxin-NADP reductase (FNR) module"/>
    <property type="match status" value="1"/>
</dbReference>
<evidence type="ECO:0000313" key="13">
    <source>
        <dbReference type="EMBL" id="RUQ87073.1"/>
    </source>
</evidence>
<feature type="domain" description="MOSC" evidence="11">
    <location>
        <begin position="152"/>
        <end position="297"/>
    </location>
</feature>
<dbReference type="InterPro" id="IPR017927">
    <property type="entry name" value="FAD-bd_FR_type"/>
</dbReference>
<dbReference type="InterPro" id="IPR050415">
    <property type="entry name" value="MRET"/>
</dbReference>
<dbReference type="Gene3D" id="3.10.20.30">
    <property type="match status" value="1"/>
</dbReference>
<dbReference type="InterPro" id="IPR001433">
    <property type="entry name" value="OxRdtase_FAD/NAD-bd"/>
</dbReference>
<organism evidence="13 14">
    <name type="scientific">Labedella gwakjiensis</name>
    <dbReference type="NCBI Taxonomy" id="390269"/>
    <lineage>
        <taxon>Bacteria</taxon>
        <taxon>Bacillati</taxon>
        <taxon>Actinomycetota</taxon>
        <taxon>Actinomycetes</taxon>
        <taxon>Micrococcales</taxon>
        <taxon>Microbacteriaceae</taxon>
        <taxon>Labedella</taxon>
    </lineage>
</organism>
<dbReference type="InterPro" id="IPR017938">
    <property type="entry name" value="Riboflavin_synthase-like_b-brl"/>
</dbReference>
<dbReference type="SUPFAM" id="SSF50800">
    <property type="entry name" value="PK beta-barrel domain-like"/>
    <property type="match status" value="1"/>
</dbReference>
<dbReference type="SUPFAM" id="SSF63380">
    <property type="entry name" value="Riboflavin synthase domain-like"/>
    <property type="match status" value="1"/>
</dbReference>
<name>A0ABY0CAK1_9MICO</name>
<dbReference type="SUPFAM" id="SSF52343">
    <property type="entry name" value="Ferredoxin reductase-like, C-terminal NADP-linked domain"/>
    <property type="match status" value="1"/>
</dbReference>
<evidence type="ECO:0000256" key="6">
    <source>
        <dbReference type="ARBA" id="ARBA00023002"/>
    </source>
</evidence>
<reference evidence="13 14" key="1">
    <citation type="submission" date="2018-12" db="EMBL/GenBank/DDBJ databases">
        <authorList>
            <person name="hu s."/>
            <person name="Xu Y."/>
            <person name="Xu B."/>
            <person name="Li F."/>
        </authorList>
    </citation>
    <scope>NUCLEOTIDE SEQUENCE [LARGE SCALE GENOMIC DNA]</scope>
    <source>
        <strain evidence="13 14">KSW2-17</strain>
    </source>
</reference>
<feature type="compositionally biased region" description="Basic and acidic residues" evidence="9">
    <location>
        <begin position="17"/>
        <end position="38"/>
    </location>
</feature>
<dbReference type="Pfam" id="PF00175">
    <property type="entry name" value="NAD_binding_1"/>
    <property type="match status" value="1"/>
</dbReference>
<keyword evidence="14" id="KW-1185">Reference proteome</keyword>
<keyword evidence="2" id="KW-0285">Flavoprotein</keyword>
<accession>A0ABY0CAK1</accession>